<organism evidence="2 3">
    <name type="scientific">Parelaphostrongylus tenuis</name>
    <name type="common">Meningeal worm</name>
    <dbReference type="NCBI Taxonomy" id="148309"/>
    <lineage>
        <taxon>Eukaryota</taxon>
        <taxon>Metazoa</taxon>
        <taxon>Ecdysozoa</taxon>
        <taxon>Nematoda</taxon>
        <taxon>Chromadorea</taxon>
        <taxon>Rhabditida</taxon>
        <taxon>Rhabditina</taxon>
        <taxon>Rhabditomorpha</taxon>
        <taxon>Strongyloidea</taxon>
        <taxon>Metastrongylidae</taxon>
        <taxon>Parelaphostrongylus</taxon>
    </lineage>
</organism>
<comment type="caution">
    <text evidence="2">The sequence shown here is derived from an EMBL/GenBank/DDBJ whole genome shotgun (WGS) entry which is preliminary data.</text>
</comment>
<dbReference type="AlphaFoldDB" id="A0AAD5LRW6"/>
<keyword evidence="3" id="KW-1185">Reference proteome</keyword>
<name>A0AAD5LRW6_PARTN</name>
<accession>A0AAD5LRW6</accession>
<feature type="region of interest" description="Disordered" evidence="1">
    <location>
        <begin position="1"/>
        <end position="21"/>
    </location>
</feature>
<dbReference type="EMBL" id="JAHQIW010000050">
    <property type="protein sequence ID" value="KAJ1345662.1"/>
    <property type="molecule type" value="Genomic_DNA"/>
</dbReference>
<evidence type="ECO:0000313" key="2">
    <source>
        <dbReference type="EMBL" id="KAJ1345662.1"/>
    </source>
</evidence>
<sequence>MSLPFGSSPKCRTPSKFHQTQPFGQIDLTCSQLKTIKQPSLSFHNPQQNRADTLLKAAPPAQPEIRPPGHNT</sequence>
<protein>
    <submittedName>
        <fullName evidence="2">Uncharacterized protein</fullName>
    </submittedName>
</protein>
<proteinExistence type="predicted"/>
<evidence type="ECO:0000313" key="3">
    <source>
        <dbReference type="Proteomes" id="UP001196413"/>
    </source>
</evidence>
<dbReference type="Proteomes" id="UP001196413">
    <property type="component" value="Unassembled WGS sequence"/>
</dbReference>
<gene>
    <name evidence="2" type="ORF">KIN20_000253</name>
</gene>
<evidence type="ECO:0000256" key="1">
    <source>
        <dbReference type="SAM" id="MobiDB-lite"/>
    </source>
</evidence>
<reference evidence="2" key="1">
    <citation type="submission" date="2021-06" db="EMBL/GenBank/DDBJ databases">
        <title>Parelaphostrongylus tenuis whole genome reference sequence.</title>
        <authorList>
            <person name="Garwood T.J."/>
            <person name="Larsen P.A."/>
            <person name="Fountain-Jones N.M."/>
            <person name="Garbe J.R."/>
            <person name="Macchietto M.G."/>
            <person name="Kania S.A."/>
            <person name="Gerhold R.W."/>
            <person name="Richards J.E."/>
            <person name="Wolf T.M."/>
        </authorList>
    </citation>
    <scope>NUCLEOTIDE SEQUENCE</scope>
    <source>
        <strain evidence="2">MNPRO001-30</strain>
        <tissue evidence="2">Meninges</tissue>
    </source>
</reference>